<dbReference type="SUPFAM" id="SSF143791">
    <property type="entry name" value="DUSP-like"/>
    <property type="match status" value="2"/>
</dbReference>
<feature type="compositionally biased region" description="Polar residues" evidence="14">
    <location>
        <begin position="883"/>
        <end position="899"/>
    </location>
</feature>
<evidence type="ECO:0000256" key="5">
    <source>
        <dbReference type="ARBA" id="ARBA00022490"/>
    </source>
</evidence>
<evidence type="ECO:0000313" key="19">
    <source>
        <dbReference type="Proteomes" id="UP001431783"/>
    </source>
</evidence>
<dbReference type="PROSITE" id="PS00972">
    <property type="entry name" value="USP_1"/>
    <property type="match status" value="1"/>
</dbReference>
<feature type="region of interest" description="Disordered" evidence="14">
    <location>
        <begin position="294"/>
        <end position="359"/>
    </location>
</feature>
<feature type="domain" description="DUSP" evidence="17">
    <location>
        <begin position="604"/>
        <end position="699"/>
    </location>
</feature>
<feature type="domain" description="DUSP" evidence="17">
    <location>
        <begin position="703"/>
        <end position="799"/>
    </location>
</feature>
<comment type="catalytic activity">
    <reaction evidence="1 13">
        <text>Thiol-dependent hydrolysis of ester, thioester, amide, peptide and isopeptide bonds formed by the C-terminal Gly of ubiquitin (a 76-residue protein attached to proteins as an intracellular targeting signal).</text>
        <dbReference type="EC" id="3.4.19.12"/>
    </reaction>
</comment>
<feature type="region of interest" description="Disordered" evidence="14">
    <location>
        <begin position="883"/>
        <end position="903"/>
    </location>
</feature>
<proteinExistence type="inferred from homology"/>
<reference evidence="18 19" key="1">
    <citation type="submission" date="2023-03" db="EMBL/GenBank/DDBJ databases">
        <title>Genome insight into feeding habits of ladybird beetles.</title>
        <authorList>
            <person name="Li H.-S."/>
            <person name="Huang Y.-H."/>
            <person name="Pang H."/>
        </authorList>
    </citation>
    <scope>NUCLEOTIDE SEQUENCE [LARGE SCALE GENOMIC DNA]</scope>
    <source>
        <strain evidence="18">SYSU_2023b</strain>
        <tissue evidence="18">Whole body</tissue>
    </source>
</reference>
<dbReference type="InterPro" id="IPR038765">
    <property type="entry name" value="Papain-like_cys_pep_sf"/>
</dbReference>
<dbReference type="Proteomes" id="UP001431783">
    <property type="component" value="Unassembled WGS sequence"/>
</dbReference>
<dbReference type="InterPro" id="IPR001607">
    <property type="entry name" value="Znf_UBP"/>
</dbReference>
<dbReference type="EMBL" id="JARQZJ010000092">
    <property type="protein sequence ID" value="KAK9883999.1"/>
    <property type="molecule type" value="Genomic_DNA"/>
</dbReference>
<dbReference type="Gene3D" id="3.90.70.10">
    <property type="entry name" value="Cysteine proteinases"/>
    <property type="match status" value="1"/>
</dbReference>
<evidence type="ECO:0000313" key="18">
    <source>
        <dbReference type="EMBL" id="KAK9883999.1"/>
    </source>
</evidence>
<keyword evidence="13" id="KW-0788">Thiol protease</keyword>
<dbReference type="InterPro" id="IPR018200">
    <property type="entry name" value="USP_CS"/>
</dbReference>
<dbReference type="PROSITE" id="PS50235">
    <property type="entry name" value="USP_3"/>
    <property type="match status" value="1"/>
</dbReference>
<evidence type="ECO:0000256" key="3">
    <source>
        <dbReference type="ARBA" id="ARBA00004556"/>
    </source>
</evidence>
<dbReference type="SUPFAM" id="SSF54001">
    <property type="entry name" value="Cysteine proteinases"/>
    <property type="match status" value="1"/>
</dbReference>
<evidence type="ECO:0000256" key="13">
    <source>
        <dbReference type="RuleBase" id="RU366025"/>
    </source>
</evidence>
<sequence length="917" mass="103631">MSYNYFCNHLNNVNIPSVNVTNSKVQYKCSDCNYSGPKLWICLHQNCLRLGCSDELNHHSSLHFTAYPKHSVYMNVVSRSIFCYSCNTEVIMEAMADCGCNEENLKVYPEVGNQEVCSSNNSVSINSAKDGQYFFEKNVGLNVGSGGDPSDYTDSDDSDDMVFQKPSGLVGLQNLGNTCYMNAALQALSNAQPLTRFFLDCSSTVQMILDDKKPGLCNKYQTLIREIWTQQNGGYVSASGVLYSIRMVHPMFRGFHQHDTQEFLRNFMDQLHEELKQQSFADSIQLASAVDEATVSSSHESSEGEYETCDSGVSERSSLSDDTENSSGNFKRRLVRSASPGRRLRARMHNSGPIDYQPASATCPNNIRKHVKYRSIISDIFDGKILSSVQCLTCNRISSRVETFQDVSLPIPSKEHLMLLHERSVPPDSTFPESVISVQDGWILWIFNWLKSWFYGPTVTLHDCLAAFFSTDELKGDNMYSCERCSKLRNGIKFSKVLQLPEILCIHLKRFRHELMFSSKISSPVSFPLKGLEMKPYLHENCISKVTTYELFSVICHHGTAGAGHYISYALNSGKWYEFDDTCVTEVTAEKVENCEAYVLFYRKSTAAADKIKAKVINMSEKCDDVEIAYVSKQWINRFNTCAEPGPIDNSDFLCQHRSINPDKVSNLNQLSVIVPLPVYEYLQKLFGGSPPITYVHVCSCCQALNKRRLFEMETFRQLTTETLNRNMPATHSLSVAWYTQWHNFVNKKNLEPPEPIDNSKININQIDMNDCVNISKEIWNFFYNIYGGGPEILLVENESKMSDNENVEDEDVNETDKRFVVSNSKYPENAELDSSNYCHGEPMSLGEGSQKDEANEDNSHLSDCCSKVEGYISNEIHSTVFTSRSPSTCSADNSSFGCKNNDVKESLDSHKEKLKL</sequence>
<comment type="similarity">
    <text evidence="4">Belongs to the peptidase C19 family. USP20/USP33 subfamily.</text>
</comment>
<dbReference type="InterPro" id="IPR001394">
    <property type="entry name" value="Peptidase_C19_UCH"/>
</dbReference>
<keyword evidence="13" id="KW-0833">Ubl conjugation pathway</keyword>
<keyword evidence="8" id="KW-0677">Repeat</keyword>
<dbReference type="PANTHER" id="PTHR21646:SF86">
    <property type="entry name" value="UBIQUITIN CARBOXYL-TERMINAL HYDROLASE"/>
    <property type="match status" value="1"/>
</dbReference>
<dbReference type="InterPro" id="IPR028889">
    <property type="entry name" value="USP"/>
</dbReference>
<dbReference type="PROSITE" id="PS51283">
    <property type="entry name" value="DUSP"/>
    <property type="match status" value="2"/>
</dbReference>
<evidence type="ECO:0000256" key="1">
    <source>
        <dbReference type="ARBA" id="ARBA00000707"/>
    </source>
</evidence>
<evidence type="ECO:0000256" key="12">
    <source>
        <dbReference type="PROSITE-ProRule" id="PRU00502"/>
    </source>
</evidence>
<keyword evidence="5" id="KW-0963">Cytoplasm</keyword>
<dbReference type="Gene3D" id="3.30.2230.10">
    <property type="entry name" value="DUSP-like"/>
    <property type="match status" value="2"/>
</dbReference>
<keyword evidence="19" id="KW-1185">Reference proteome</keyword>
<feature type="domain" description="USP" evidence="15">
    <location>
        <begin position="170"/>
        <end position="605"/>
    </location>
</feature>
<name>A0AAW1ULP3_9CUCU</name>
<dbReference type="AlphaFoldDB" id="A0AAW1ULP3"/>
<dbReference type="EC" id="3.4.19.12" evidence="13"/>
<dbReference type="GO" id="GO:0016579">
    <property type="term" value="P:protein deubiquitination"/>
    <property type="evidence" value="ECO:0007669"/>
    <property type="project" value="InterPro"/>
</dbReference>
<dbReference type="GO" id="GO:0005813">
    <property type="term" value="C:centrosome"/>
    <property type="evidence" value="ECO:0007669"/>
    <property type="project" value="UniProtKB-SubCell"/>
</dbReference>
<dbReference type="GO" id="GO:0006897">
    <property type="term" value="P:endocytosis"/>
    <property type="evidence" value="ECO:0007669"/>
    <property type="project" value="UniProtKB-KW"/>
</dbReference>
<evidence type="ECO:0000256" key="6">
    <source>
        <dbReference type="ARBA" id="ARBA00022583"/>
    </source>
</evidence>
<keyword evidence="6" id="KW-0254">Endocytosis</keyword>
<feature type="compositionally biased region" description="Basic and acidic residues" evidence="14">
    <location>
        <begin position="850"/>
        <end position="861"/>
    </location>
</feature>
<dbReference type="PROSITE" id="PS50271">
    <property type="entry name" value="ZF_UBP"/>
    <property type="match status" value="1"/>
</dbReference>
<dbReference type="GO" id="GO:0008270">
    <property type="term" value="F:zinc ion binding"/>
    <property type="evidence" value="ECO:0007669"/>
    <property type="project" value="UniProtKB-KW"/>
</dbReference>
<evidence type="ECO:0000256" key="14">
    <source>
        <dbReference type="SAM" id="MobiDB-lite"/>
    </source>
</evidence>
<dbReference type="GO" id="GO:0004843">
    <property type="term" value="F:cysteine-type deubiquitinase activity"/>
    <property type="evidence" value="ECO:0007669"/>
    <property type="project" value="UniProtKB-UniRule"/>
</dbReference>
<evidence type="ECO:0000259" key="17">
    <source>
        <dbReference type="PROSITE" id="PS51283"/>
    </source>
</evidence>
<dbReference type="PANTHER" id="PTHR21646">
    <property type="entry name" value="UBIQUITIN CARBOXYL-TERMINAL HYDROLASE"/>
    <property type="match status" value="1"/>
</dbReference>
<dbReference type="Gene3D" id="3.30.40.10">
    <property type="entry name" value="Zinc/RING finger domain, C3HC4 (zinc finger)"/>
    <property type="match status" value="1"/>
</dbReference>
<dbReference type="InterPro" id="IPR050185">
    <property type="entry name" value="Ub_carboxyl-term_hydrolase"/>
</dbReference>
<evidence type="ECO:0000256" key="7">
    <source>
        <dbReference type="ARBA" id="ARBA00022723"/>
    </source>
</evidence>
<evidence type="ECO:0000259" key="15">
    <source>
        <dbReference type="PROSITE" id="PS50235"/>
    </source>
</evidence>
<accession>A0AAW1ULP3</accession>
<keyword evidence="13" id="KW-0645">Protease</keyword>
<dbReference type="InterPro" id="IPR013083">
    <property type="entry name" value="Znf_RING/FYVE/PHD"/>
</dbReference>
<evidence type="ECO:0000256" key="4">
    <source>
        <dbReference type="ARBA" id="ARBA00008269"/>
    </source>
</evidence>
<dbReference type="Pfam" id="PF02148">
    <property type="entry name" value="zf-UBP"/>
    <property type="match status" value="1"/>
</dbReference>
<keyword evidence="13" id="KW-0378">Hydrolase</keyword>
<organism evidence="18 19">
    <name type="scientific">Henosepilachna vigintioctopunctata</name>
    <dbReference type="NCBI Taxonomy" id="420089"/>
    <lineage>
        <taxon>Eukaryota</taxon>
        <taxon>Metazoa</taxon>
        <taxon>Ecdysozoa</taxon>
        <taxon>Arthropoda</taxon>
        <taxon>Hexapoda</taxon>
        <taxon>Insecta</taxon>
        <taxon>Pterygota</taxon>
        <taxon>Neoptera</taxon>
        <taxon>Endopterygota</taxon>
        <taxon>Coleoptera</taxon>
        <taxon>Polyphaga</taxon>
        <taxon>Cucujiformia</taxon>
        <taxon>Coccinelloidea</taxon>
        <taxon>Coccinellidae</taxon>
        <taxon>Epilachninae</taxon>
        <taxon>Epilachnini</taxon>
        <taxon>Henosepilachna</taxon>
    </lineage>
</organism>
<dbReference type="Pfam" id="PF00443">
    <property type="entry name" value="UCH"/>
    <property type="match status" value="1"/>
</dbReference>
<evidence type="ECO:0000256" key="2">
    <source>
        <dbReference type="ARBA" id="ARBA00004300"/>
    </source>
</evidence>
<keyword evidence="7" id="KW-0479">Metal-binding</keyword>
<protein>
    <recommendedName>
        <fullName evidence="13">Ubiquitin carboxyl-terminal hydrolase</fullName>
        <ecNumber evidence="13">3.4.19.12</ecNumber>
    </recommendedName>
</protein>
<dbReference type="InterPro" id="IPR035927">
    <property type="entry name" value="DUSP-like_sf"/>
</dbReference>
<evidence type="ECO:0000256" key="8">
    <source>
        <dbReference type="ARBA" id="ARBA00022737"/>
    </source>
</evidence>
<keyword evidence="10" id="KW-0862">Zinc</keyword>
<feature type="region of interest" description="Disordered" evidence="14">
    <location>
        <begin position="804"/>
        <end position="862"/>
    </location>
</feature>
<dbReference type="PROSITE" id="PS00973">
    <property type="entry name" value="USP_2"/>
    <property type="match status" value="1"/>
</dbReference>
<dbReference type="SMART" id="SM00695">
    <property type="entry name" value="DUSP"/>
    <property type="match status" value="2"/>
</dbReference>
<comment type="subcellular location">
    <subcellularLocation>
        <location evidence="2">Cytoplasm</location>
        <location evidence="2">Cytoskeleton</location>
        <location evidence="2">Microtubule organizing center</location>
        <location evidence="2">Centrosome</location>
    </subcellularLocation>
    <subcellularLocation>
        <location evidence="3">Cytoplasm</location>
        <location evidence="3">Perinuclear region</location>
    </subcellularLocation>
</comment>
<dbReference type="CDD" id="cd02674">
    <property type="entry name" value="Peptidase_C19R"/>
    <property type="match status" value="1"/>
</dbReference>
<feature type="compositionally biased region" description="Polar residues" evidence="14">
    <location>
        <begin position="822"/>
        <end position="838"/>
    </location>
</feature>
<gene>
    <name evidence="18" type="ORF">WA026_004934</name>
</gene>
<dbReference type="GO" id="GO:0006508">
    <property type="term" value="P:proteolysis"/>
    <property type="evidence" value="ECO:0007669"/>
    <property type="project" value="UniProtKB-KW"/>
</dbReference>
<keyword evidence="11" id="KW-0206">Cytoskeleton</keyword>
<dbReference type="SUPFAM" id="SSF57850">
    <property type="entry name" value="RING/U-box"/>
    <property type="match status" value="1"/>
</dbReference>
<dbReference type="InterPro" id="IPR006615">
    <property type="entry name" value="Pept_C19_DUSP"/>
</dbReference>
<evidence type="ECO:0000256" key="10">
    <source>
        <dbReference type="ARBA" id="ARBA00022833"/>
    </source>
</evidence>
<evidence type="ECO:0000256" key="11">
    <source>
        <dbReference type="ARBA" id="ARBA00023212"/>
    </source>
</evidence>
<keyword evidence="9 12" id="KW-0863">Zinc-finger</keyword>
<evidence type="ECO:0000259" key="16">
    <source>
        <dbReference type="PROSITE" id="PS50271"/>
    </source>
</evidence>
<evidence type="ECO:0000256" key="9">
    <source>
        <dbReference type="ARBA" id="ARBA00022771"/>
    </source>
</evidence>
<dbReference type="Pfam" id="PF06337">
    <property type="entry name" value="DUSP"/>
    <property type="match status" value="2"/>
</dbReference>
<comment type="caution">
    <text evidence="18">The sequence shown here is derived from an EMBL/GenBank/DDBJ whole genome shotgun (WGS) entry which is preliminary data.</text>
</comment>
<dbReference type="GO" id="GO:0048471">
    <property type="term" value="C:perinuclear region of cytoplasm"/>
    <property type="evidence" value="ECO:0007669"/>
    <property type="project" value="UniProtKB-SubCell"/>
</dbReference>
<feature type="domain" description="UBP-type" evidence="16">
    <location>
        <begin position="5"/>
        <end position="109"/>
    </location>
</feature>